<evidence type="ECO:0000259" key="11">
    <source>
        <dbReference type="SMART" id="SM00864"/>
    </source>
</evidence>
<keyword evidence="3 8" id="KW-0132">Cell division</keyword>
<evidence type="ECO:0000256" key="1">
    <source>
        <dbReference type="ARBA" id="ARBA00009690"/>
    </source>
</evidence>
<evidence type="ECO:0000256" key="9">
    <source>
        <dbReference type="NCBIfam" id="TIGR00065"/>
    </source>
</evidence>
<comment type="function">
    <text evidence="8 10">Essential cell division protein that forms a contractile ring structure (Z ring) at the future cell division site. The regulation of the ring assembly controls the timing and the location of cell division. One of the functions of the FtsZ ring is to recruit other cell division proteins to the septum to produce a new cell wall between the dividing cells. Binds GTP and shows GTPase activity.</text>
</comment>
<dbReference type="InterPro" id="IPR045061">
    <property type="entry name" value="FtsZ/CetZ"/>
</dbReference>
<feature type="binding site" evidence="8">
    <location>
        <begin position="27"/>
        <end position="31"/>
    </location>
    <ligand>
        <name>GTP</name>
        <dbReference type="ChEBI" id="CHEBI:37565"/>
    </ligand>
</feature>
<dbReference type="SUPFAM" id="SSF55307">
    <property type="entry name" value="Tubulin C-terminal domain-like"/>
    <property type="match status" value="1"/>
</dbReference>
<dbReference type="Proteomes" id="UP000008718">
    <property type="component" value="Chromosome"/>
</dbReference>
<feature type="domain" description="Tubulin/FtsZ 2-layer sandwich" evidence="12">
    <location>
        <begin position="213"/>
        <end position="332"/>
    </location>
</feature>
<feature type="binding site" evidence="8">
    <location>
        <position position="193"/>
    </location>
    <ligand>
        <name>GTP</name>
        <dbReference type="ChEBI" id="CHEBI:37565"/>
    </ligand>
</feature>
<evidence type="ECO:0000313" key="13">
    <source>
        <dbReference type="EMBL" id="ADQ79641.1"/>
    </source>
</evidence>
<keyword evidence="6 8" id="KW-0717">Septation</keyword>
<dbReference type="Gene3D" id="3.40.50.1440">
    <property type="entry name" value="Tubulin/FtsZ, GTPase domain"/>
    <property type="match status" value="1"/>
</dbReference>
<evidence type="ECO:0000256" key="3">
    <source>
        <dbReference type="ARBA" id="ARBA00022618"/>
    </source>
</evidence>
<evidence type="ECO:0000313" key="14">
    <source>
        <dbReference type="Proteomes" id="UP000008718"/>
    </source>
</evidence>
<dbReference type="eggNOG" id="COG0206">
    <property type="taxonomic scope" value="Bacteria"/>
</dbReference>
<dbReference type="InterPro" id="IPR024757">
    <property type="entry name" value="FtsZ_C"/>
</dbReference>
<reference key="1">
    <citation type="submission" date="2010-11" db="EMBL/GenBank/DDBJ databases">
        <title>The complete genome of Paludibacter propionicigenes DSM 17365.</title>
        <authorList>
            <consortium name="US DOE Joint Genome Institute (JGI-PGF)"/>
            <person name="Lucas S."/>
            <person name="Copeland A."/>
            <person name="Lapidus A."/>
            <person name="Bruce D."/>
            <person name="Goodwin L."/>
            <person name="Pitluck S."/>
            <person name="Kyrpides N."/>
            <person name="Mavromatis K."/>
            <person name="Ivanova N."/>
            <person name="Munk A.C."/>
            <person name="Brettin T."/>
            <person name="Detter J.C."/>
            <person name="Han C."/>
            <person name="Tapia R."/>
            <person name="Land M."/>
            <person name="Hauser L."/>
            <person name="Markowitz V."/>
            <person name="Cheng J.-F."/>
            <person name="Hugenholtz P."/>
            <person name="Woyke T."/>
            <person name="Wu D."/>
            <person name="Gronow S."/>
            <person name="Wellnitz S."/>
            <person name="Brambilla E."/>
            <person name="Klenk H.-P."/>
            <person name="Eisen J.A."/>
        </authorList>
    </citation>
    <scope>NUCLEOTIDE SEQUENCE</scope>
    <source>
        <strain>WB4</strain>
    </source>
</reference>
<organism evidence="13 14">
    <name type="scientific">Paludibacter propionicigenes (strain DSM 17365 / JCM 13257 / WB4)</name>
    <dbReference type="NCBI Taxonomy" id="694427"/>
    <lineage>
        <taxon>Bacteria</taxon>
        <taxon>Pseudomonadati</taxon>
        <taxon>Bacteroidota</taxon>
        <taxon>Bacteroidia</taxon>
        <taxon>Bacteroidales</taxon>
        <taxon>Paludibacteraceae</taxon>
        <taxon>Paludibacter</taxon>
    </lineage>
</organism>
<evidence type="ECO:0000256" key="5">
    <source>
        <dbReference type="ARBA" id="ARBA00023134"/>
    </source>
</evidence>
<evidence type="ECO:0000256" key="2">
    <source>
        <dbReference type="ARBA" id="ARBA00022490"/>
    </source>
</evidence>
<dbReference type="Pfam" id="PF00091">
    <property type="entry name" value="Tubulin"/>
    <property type="match status" value="1"/>
</dbReference>
<feature type="domain" description="Tubulin/FtsZ GTPase" evidence="11">
    <location>
        <begin position="19"/>
        <end position="211"/>
    </location>
</feature>
<dbReference type="SMART" id="SM00864">
    <property type="entry name" value="Tubulin"/>
    <property type="match status" value="1"/>
</dbReference>
<feature type="binding site" evidence="8">
    <location>
        <begin position="115"/>
        <end position="117"/>
    </location>
    <ligand>
        <name>GTP</name>
        <dbReference type="ChEBI" id="CHEBI:37565"/>
    </ligand>
</feature>
<dbReference type="CDD" id="cd02201">
    <property type="entry name" value="FtsZ_type1"/>
    <property type="match status" value="1"/>
</dbReference>
<protein>
    <recommendedName>
        <fullName evidence="8 9">Cell division protein FtsZ</fullName>
    </recommendedName>
</protein>
<dbReference type="SUPFAM" id="SSF52490">
    <property type="entry name" value="Tubulin nucleotide-binding domain-like"/>
    <property type="match status" value="1"/>
</dbReference>
<feature type="binding site" evidence="8">
    <location>
        <position position="150"/>
    </location>
    <ligand>
        <name>GTP</name>
        <dbReference type="ChEBI" id="CHEBI:37565"/>
    </ligand>
</feature>
<keyword evidence="2 8" id="KW-0963">Cytoplasm</keyword>
<keyword evidence="5 8" id="KW-0342">GTP-binding</keyword>
<dbReference type="InterPro" id="IPR000158">
    <property type="entry name" value="Cell_div_FtsZ"/>
</dbReference>
<dbReference type="NCBIfam" id="TIGR00065">
    <property type="entry name" value="ftsZ"/>
    <property type="match status" value="1"/>
</dbReference>
<dbReference type="RefSeq" id="WP_013445010.1">
    <property type="nucleotide sequence ID" value="NC_014734.1"/>
</dbReference>
<keyword evidence="14" id="KW-1185">Reference proteome</keyword>
<dbReference type="InterPro" id="IPR018316">
    <property type="entry name" value="Tubulin/FtsZ_2-layer-sand-dom"/>
</dbReference>
<dbReference type="InterPro" id="IPR003008">
    <property type="entry name" value="Tubulin_FtsZ_GTPase"/>
</dbReference>
<keyword evidence="7 8" id="KW-0131">Cell cycle</keyword>
<dbReference type="PRINTS" id="PR00423">
    <property type="entry name" value="CELLDVISFTSZ"/>
</dbReference>
<evidence type="ECO:0000259" key="12">
    <source>
        <dbReference type="SMART" id="SM00865"/>
    </source>
</evidence>
<dbReference type="Pfam" id="PF12327">
    <property type="entry name" value="FtsZ_C"/>
    <property type="match status" value="1"/>
</dbReference>
<comment type="subcellular location">
    <subcellularLocation>
        <location evidence="8">Cytoplasm</location>
    </subcellularLocation>
    <text evidence="8">Assembles at midcell at the inner surface of the cytoplasmic membrane.</text>
</comment>
<dbReference type="GO" id="GO:0051258">
    <property type="term" value="P:protein polymerization"/>
    <property type="evidence" value="ECO:0007669"/>
    <property type="project" value="UniProtKB-UniRule"/>
</dbReference>
<evidence type="ECO:0000256" key="4">
    <source>
        <dbReference type="ARBA" id="ARBA00022741"/>
    </source>
</evidence>
<dbReference type="FunFam" id="3.40.50.1440:FF:000023">
    <property type="entry name" value="Cell division protein FtsZ"/>
    <property type="match status" value="1"/>
</dbReference>
<dbReference type="STRING" id="694427.Palpr_1495"/>
<evidence type="ECO:0000256" key="8">
    <source>
        <dbReference type="HAMAP-Rule" id="MF_00909"/>
    </source>
</evidence>
<evidence type="ECO:0000256" key="6">
    <source>
        <dbReference type="ARBA" id="ARBA00023210"/>
    </source>
</evidence>
<dbReference type="AlphaFoldDB" id="E4T4J7"/>
<evidence type="ECO:0000256" key="7">
    <source>
        <dbReference type="ARBA" id="ARBA00023306"/>
    </source>
</evidence>
<dbReference type="PANTHER" id="PTHR30314:SF3">
    <property type="entry name" value="MITOCHONDRIAL DIVISION PROTEIN FSZA"/>
    <property type="match status" value="1"/>
</dbReference>
<dbReference type="GO" id="GO:0003924">
    <property type="term" value="F:GTPase activity"/>
    <property type="evidence" value="ECO:0007669"/>
    <property type="project" value="UniProtKB-UniRule"/>
</dbReference>
<reference evidence="13 14" key="2">
    <citation type="journal article" date="2011" name="Stand. Genomic Sci.">
        <title>Complete genome sequence of Paludibacter propionicigenes type strain (WB4).</title>
        <authorList>
            <person name="Gronow S."/>
            <person name="Munk C."/>
            <person name="Lapidus A."/>
            <person name="Nolan M."/>
            <person name="Lucas S."/>
            <person name="Hammon N."/>
            <person name="Deshpande S."/>
            <person name="Cheng J.F."/>
            <person name="Tapia R."/>
            <person name="Han C."/>
            <person name="Goodwin L."/>
            <person name="Pitluck S."/>
            <person name="Liolios K."/>
            <person name="Ivanova N."/>
            <person name="Mavromatis K."/>
            <person name="Mikhailova N."/>
            <person name="Pati A."/>
            <person name="Chen A."/>
            <person name="Palaniappan K."/>
            <person name="Land M."/>
            <person name="Hauser L."/>
            <person name="Chang Y.J."/>
            <person name="Jeffries C.D."/>
            <person name="Brambilla E."/>
            <person name="Rohde M."/>
            <person name="Goker M."/>
            <person name="Detter J.C."/>
            <person name="Woyke T."/>
            <person name="Bristow J."/>
            <person name="Eisen J.A."/>
            <person name="Markowitz V."/>
            <person name="Hugenholtz P."/>
            <person name="Kyrpides N.C."/>
            <person name="Klenk H.P."/>
        </authorList>
    </citation>
    <scope>NUCLEOTIDE SEQUENCE [LARGE SCALE GENOMIC DNA]</scope>
    <source>
        <strain evidence="14">DSM 17365 / JCM 13257 / WB4</strain>
    </source>
</reference>
<dbReference type="HAMAP" id="MF_00909">
    <property type="entry name" value="FtsZ"/>
    <property type="match status" value="1"/>
</dbReference>
<dbReference type="KEGG" id="ppn:Palpr_1495"/>
<dbReference type="PANTHER" id="PTHR30314">
    <property type="entry name" value="CELL DIVISION PROTEIN FTSZ-RELATED"/>
    <property type="match status" value="1"/>
</dbReference>
<dbReference type="GO" id="GO:0043093">
    <property type="term" value="P:FtsZ-dependent cytokinesis"/>
    <property type="evidence" value="ECO:0007669"/>
    <property type="project" value="UniProtKB-UniRule"/>
</dbReference>
<dbReference type="OrthoDB" id="9813375at2"/>
<gene>
    <name evidence="8" type="primary">ftsZ</name>
    <name evidence="13" type="ordered locus">Palpr_1495</name>
</gene>
<dbReference type="InterPro" id="IPR037103">
    <property type="entry name" value="Tubulin/FtsZ-like_C"/>
</dbReference>
<dbReference type="HOGENOM" id="CLU_024865_0_1_10"/>
<dbReference type="GO" id="GO:0000917">
    <property type="term" value="P:division septum assembly"/>
    <property type="evidence" value="ECO:0007669"/>
    <property type="project" value="UniProtKB-KW"/>
</dbReference>
<name>E4T4J7_PALPW</name>
<dbReference type="PROSITE" id="PS01135">
    <property type="entry name" value="FTSZ_2"/>
    <property type="match status" value="1"/>
</dbReference>
<dbReference type="Gene3D" id="3.30.1330.20">
    <property type="entry name" value="Tubulin/FtsZ, C-terminal domain"/>
    <property type="match status" value="1"/>
</dbReference>
<dbReference type="GO" id="GO:0032153">
    <property type="term" value="C:cell division site"/>
    <property type="evidence" value="ECO:0007669"/>
    <property type="project" value="UniProtKB-UniRule"/>
</dbReference>
<accession>E4T4J7</accession>
<feature type="binding site" evidence="8">
    <location>
        <position position="146"/>
    </location>
    <ligand>
        <name>GTP</name>
        <dbReference type="ChEBI" id="CHEBI:37565"/>
    </ligand>
</feature>
<dbReference type="InterPro" id="IPR036525">
    <property type="entry name" value="Tubulin/FtsZ_GTPase_sf"/>
</dbReference>
<dbReference type="InterPro" id="IPR020805">
    <property type="entry name" value="Cell_div_FtsZ_CS"/>
</dbReference>
<proteinExistence type="inferred from homology"/>
<dbReference type="InterPro" id="IPR008280">
    <property type="entry name" value="Tub_FtsZ_C"/>
</dbReference>
<sequence length="434" mass="46744">MGYLDDSLPLELPLVDSSIIKVIGVGGGGGNAVNHMYRQGITDVSFVVCNTDNQALVKSPVPTKIQLGVDTTEGLGAGGKPEVARQAAEESIDRIQELLKDNTKMVFITAGMGGGTGTGASPVVAKAAHDLGILTVGIVTIPFAFEGNMKIRQALEGVAALSEHVDAILVINNEKLKQIYPDLELSNAFAKADDVLTNAAKAIAEIITVPGYINTDFADVYSIMKDGNVAIMNTGYASGENRITKAIEDALNSPLLNTNDVSGASKILLSLYCSTTDQIRMEEVEQIHEFMSKVGENVQVIWGASFDDELQDKVKITLIATGFDVSDIPGMPANVAKAYAAKPAMSAEASRFFDTPKPEVVPEPQPVEEVELEPVKLNIEKTYEQYYGNAAQTGTEQQVEPEPELPVFTLDDLEDEKTLKNVENIPAWKRRLMK</sequence>
<keyword evidence="4 8" id="KW-0547">Nucleotide-binding</keyword>
<dbReference type="EMBL" id="CP002345">
    <property type="protein sequence ID" value="ADQ79641.1"/>
    <property type="molecule type" value="Genomic_DNA"/>
</dbReference>
<dbReference type="GO" id="GO:0005525">
    <property type="term" value="F:GTP binding"/>
    <property type="evidence" value="ECO:0007669"/>
    <property type="project" value="UniProtKB-UniRule"/>
</dbReference>
<comment type="similarity">
    <text evidence="1 8 10">Belongs to the FtsZ family.</text>
</comment>
<dbReference type="SMART" id="SM00865">
    <property type="entry name" value="Tubulin_C"/>
    <property type="match status" value="1"/>
</dbReference>
<evidence type="ECO:0000256" key="10">
    <source>
        <dbReference type="RuleBase" id="RU000631"/>
    </source>
</evidence>
<comment type="subunit">
    <text evidence="8">Homodimer. Polymerizes to form a dynamic ring structure in a strictly GTP-dependent manner. Interacts directly with several other division proteins.</text>
</comment>
<dbReference type="GO" id="GO:0005737">
    <property type="term" value="C:cytoplasm"/>
    <property type="evidence" value="ECO:0007669"/>
    <property type="project" value="UniProtKB-SubCell"/>
</dbReference>